<evidence type="ECO:0000256" key="12">
    <source>
        <dbReference type="PROSITE-ProRule" id="PRU10141"/>
    </source>
</evidence>
<dbReference type="GO" id="GO:0007165">
    <property type="term" value="P:signal transduction"/>
    <property type="evidence" value="ECO:0007669"/>
    <property type="project" value="InterPro"/>
</dbReference>
<evidence type="ECO:0000313" key="16">
    <source>
        <dbReference type="EMBL" id="KAK7304040.1"/>
    </source>
</evidence>
<dbReference type="PROSITE" id="PS50816">
    <property type="entry name" value="NAF"/>
    <property type="match status" value="1"/>
</dbReference>
<comment type="catalytic activity">
    <reaction evidence="9">
        <text>L-threonyl-[protein] + ATP = O-phospho-L-threonyl-[protein] + ADP + H(+)</text>
        <dbReference type="Rhea" id="RHEA:46608"/>
        <dbReference type="Rhea" id="RHEA-COMP:11060"/>
        <dbReference type="Rhea" id="RHEA-COMP:11605"/>
        <dbReference type="ChEBI" id="CHEBI:15378"/>
        <dbReference type="ChEBI" id="CHEBI:30013"/>
        <dbReference type="ChEBI" id="CHEBI:30616"/>
        <dbReference type="ChEBI" id="CHEBI:61977"/>
        <dbReference type="ChEBI" id="CHEBI:456216"/>
        <dbReference type="EC" id="2.7.11.1"/>
    </reaction>
</comment>
<evidence type="ECO:0000256" key="4">
    <source>
        <dbReference type="ARBA" id="ARBA00022527"/>
    </source>
</evidence>
<protein>
    <recommendedName>
        <fullName evidence="3">non-specific serine/threonine protein kinase</fullName>
        <ecNumber evidence="3">2.7.11.1</ecNumber>
    </recommendedName>
</protein>
<dbReference type="InterPro" id="IPR011009">
    <property type="entry name" value="Kinase-like_dom_sf"/>
</dbReference>
<name>A0AAN9PLK3_CLITE</name>
<organism evidence="16 17">
    <name type="scientific">Clitoria ternatea</name>
    <name type="common">Butterfly pea</name>
    <dbReference type="NCBI Taxonomy" id="43366"/>
    <lineage>
        <taxon>Eukaryota</taxon>
        <taxon>Viridiplantae</taxon>
        <taxon>Streptophyta</taxon>
        <taxon>Embryophyta</taxon>
        <taxon>Tracheophyta</taxon>
        <taxon>Spermatophyta</taxon>
        <taxon>Magnoliopsida</taxon>
        <taxon>eudicotyledons</taxon>
        <taxon>Gunneridae</taxon>
        <taxon>Pentapetalae</taxon>
        <taxon>rosids</taxon>
        <taxon>fabids</taxon>
        <taxon>Fabales</taxon>
        <taxon>Fabaceae</taxon>
        <taxon>Papilionoideae</taxon>
        <taxon>50 kb inversion clade</taxon>
        <taxon>NPAAA clade</taxon>
        <taxon>indigoferoid/millettioid clade</taxon>
        <taxon>Phaseoleae</taxon>
        <taxon>Clitoria</taxon>
    </lineage>
</organism>
<dbReference type="PANTHER" id="PTHR43895">
    <property type="entry name" value="CALCIUM/CALMODULIN-DEPENDENT PROTEIN KINASE KINASE-RELATED"/>
    <property type="match status" value="1"/>
</dbReference>
<dbReference type="Proteomes" id="UP001359559">
    <property type="component" value="Unassembled WGS sequence"/>
</dbReference>
<gene>
    <name evidence="16" type="ORF">RJT34_15043</name>
</gene>
<evidence type="ECO:0000259" key="14">
    <source>
        <dbReference type="PROSITE" id="PS50011"/>
    </source>
</evidence>
<accession>A0AAN9PLK3</accession>
<dbReference type="Gene3D" id="1.10.510.10">
    <property type="entry name" value="Transferase(Phosphotransferase) domain 1"/>
    <property type="match status" value="1"/>
</dbReference>
<dbReference type="InterPro" id="IPR018451">
    <property type="entry name" value="NAF/FISL_domain"/>
</dbReference>
<dbReference type="InterPro" id="IPR000719">
    <property type="entry name" value="Prot_kinase_dom"/>
</dbReference>
<dbReference type="SUPFAM" id="SSF56112">
    <property type="entry name" value="Protein kinase-like (PK-like)"/>
    <property type="match status" value="1"/>
</dbReference>
<evidence type="ECO:0000256" key="10">
    <source>
        <dbReference type="ARBA" id="ARBA00048679"/>
    </source>
</evidence>
<dbReference type="Pfam" id="PF00069">
    <property type="entry name" value="Pkinase"/>
    <property type="match status" value="1"/>
</dbReference>
<dbReference type="Gene3D" id="3.30.310.80">
    <property type="entry name" value="Kinase associated domain 1, KA1"/>
    <property type="match status" value="1"/>
</dbReference>
<dbReference type="EC" id="2.7.11.1" evidence="3"/>
<evidence type="ECO:0000313" key="17">
    <source>
        <dbReference type="Proteomes" id="UP001359559"/>
    </source>
</evidence>
<keyword evidence="7" id="KW-0418">Kinase</keyword>
<comment type="catalytic activity">
    <reaction evidence="10">
        <text>L-seryl-[protein] + ATP = O-phospho-L-seryl-[protein] + ADP + H(+)</text>
        <dbReference type="Rhea" id="RHEA:17989"/>
        <dbReference type="Rhea" id="RHEA-COMP:9863"/>
        <dbReference type="Rhea" id="RHEA-COMP:11604"/>
        <dbReference type="ChEBI" id="CHEBI:15378"/>
        <dbReference type="ChEBI" id="CHEBI:29999"/>
        <dbReference type="ChEBI" id="CHEBI:30616"/>
        <dbReference type="ChEBI" id="CHEBI:83421"/>
        <dbReference type="ChEBI" id="CHEBI:456216"/>
        <dbReference type="EC" id="2.7.11.1"/>
    </reaction>
</comment>
<feature type="domain" description="NAF" evidence="15">
    <location>
        <begin position="315"/>
        <end position="339"/>
    </location>
</feature>
<evidence type="ECO:0000256" key="5">
    <source>
        <dbReference type="ARBA" id="ARBA00022679"/>
    </source>
</evidence>
<keyword evidence="5" id="KW-0808">Transferase</keyword>
<dbReference type="FunFam" id="1.10.510.10:FF:000279">
    <property type="entry name" value="Non-specific serine/threonine protein kinase"/>
    <property type="match status" value="1"/>
</dbReference>
<dbReference type="EMBL" id="JAYKXN010000003">
    <property type="protein sequence ID" value="KAK7304040.1"/>
    <property type="molecule type" value="Genomic_DNA"/>
</dbReference>
<dbReference type="PROSITE" id="PS50011">
    <property type="entry name" value="PROTEIN_KINASE_DOM"/>
    <property type="match status" value="1"/>
</dbReference>
<dbReference type="GO" id="GO:0005524">
    <property type="term" value="F:ATP binding"/>
    <property type="evidence" value="ECO:0007669"/>
    <property type="project" value="UniProtKB-UniRule"/>
</dbReference>
<dbReference type="AlphaFoldDB" id="A0AAN9PLK3"/>
<reference evidence="16 17" key="1">
    <citation type="submission" date="2024-01" db="EMBL/GenBank/DDBJ databases">
        <title>The genomes of 5 underutilized Papilionoideae crops provide insights into root nodulation and disease resistance.</title>
        <authorList>
            <person name="Yuan L."/>
        </authorList>
    </citation>
    <scope>NUCLEOTIDE SEQUENCE [LARGE SCALE GENOMIC DNA]</scope>
    <source>
        <strain evidence="16">LY-2023</strain>
        <tissue evidence="16">Leaf</tissue>
    </source>
</reference>
<dbReference type="InterPro" id="IPR008271">
    <property type="entry name" value="Ser/Thr_kinase_AS"/>
</dbReference>
<evidence type="ECO:0000256" key="6">
    <source>
        <dbReference type="ARBA" id="ARBA00022741"/>
    </source>
</evidence>
<dbReference type="Pfam" id="PF03822">
    <property type="entry name" value="NAF"/>
    <property type="match status" value="1"/>
</dbReference>
<evidence type="ECO:0000256" key="9">
    <source>
        <dbReference type="ARBA" id="ARBA00047899"/>
    </source>
</evidence>
<keyword evidence="17" id="KW-1185">Reference proteome</keyword>
<dbReference type="PROSITE" id="PS00108">
    <property type="entry name" value="PROTEIN_KINASE_ST"/>
    <property type="match status" value="1"/>
</dbReference>
<dbReference type="PANTHER" id="PTHR43895:SF65">
    <property type="entry name" value="CBL-INTERACTING PROTEIN KINASE 21"/>
    <property type="match status" value="1"/>
</dbReference>
<proteinExistence type="inferred from homology"/>
<feature type="domain" description="Protein kinase" evidence="14">
    <location>
        <begin position="19"/>
        <end position="274"/>
    </location>
</feature>
<sequence length="450" mass="50464">MVIANLGRKERQGMRLGKYELGRTLGEGNFGKVKLARDTNSGQLFAVKIFEKSKIIDLNNTDQIKREISTLKLLKHPNVVRLYEVLASKTKIYMVLEYVNGGELFDKIASKGKLTEADGRKMFQQLIDGVSYCHNKGVSHRDLKLENVLLDAKGNIKITDFNLSALPQHFRADGLLHTTCGSPNYVAPEILANRGYDGETSDIWSCGVVLYVILTGYLPFDDRNLAVLYQKIFKGDVQIPRWLSPGAQNIVKRILDPNPKTRITMAMIKEDPWFKEGYTQSNPEELEENVYTDDDDDEAFSIHEVSVEADQGDPGSPRLINAFQLIGMSSCLDLSGFFEKEDVSERKIRFTSNHSPKDLVDRIEGIVTDMGFRVWKKNGTLKVIQENKAKKSLGNLSVAAEVFEISPSLYVVELRKSYGDASVYRQLCNKLSNDLGVHPSQQLGSSESIG</sequence>
<keyword evidence="8 12" id="KW-0067">ATP-binding</keyword>
<comment type="similarity">
    <text evidence="2">Belongs to the protein kinase superfamily. CAMK Ser/Thr protein kinase family. SNF1 subfamily.</text>
</comment>
<dbReference type="CDD" id="cd12195">
    <property type="entry name" value="CIPK_C"/>
    <property type="match status" value="1"/>
</dbReference>
<comment type="cofactor">
    <cofactor evidence="1">
        <name>Mn(2+)</name>
        <dbReference type="ChEBI" id="CHEBI:29035"/>
    </cofactor>
</comment>
<evidence type="ECO:0000259" key="15">
    <source>
        <dbReference type="PROSITE" id="PS50816"/>
    </source>
</evidence>
<dbReference type="InterPro" id="IPR004041">
    <property type="entry name" value="NAF_dom"/>
</dbReference>
<evidence type="ECO:0000256" key="7">
    <source>
        <dbReference type="ARBA" id="ARBA00022777"/>
    </source>
</evidence>
<comment type="caution">
    <text evidence="16">The sequence shown here is derived from an EMBL/GenBank/DDBJ whole genome shotgun (WGS) entry which is preliminary data.</text>
</comment>
<dbReference type="FunFam" id="3.30.200.20:FF:000096">
    <property type="entry name" value="Non-specific serine/threonine protein kinase"/>
    <property type="match status" value="1"/>
</dbReference>
<evidence type="ECO:0000256" key="1">
    <source>
        <dbReference type="ARBA" id="ARBA00001936"/>
    </source>
</evidence>
<comment type="function">
    <text evidence="11">CIPK serine-threonine protein kinases interact with CBL proteins. Binding of a CBL protein to the regulatory NAF domain of CIPK protein lead to the activation of the kinase in a calcium-dependent manner.</text>
</comment>
<evidence type="ECO:0000256" key="2">
    <source>
        <dbReference type="ARBA" id="ARBA00006234"/>
    </source>
</evidence>
<evidence type="ECO:0000256" key="8">
    <source>
        <dbReference type="ARBA" id="ARBA00022840"/>
    </source>
</evidence>
<feature type="binding site" evidence="12">
    <location>
        <position position="48"/>
    </location>
    <ligand>
        <name>ATP</name>
        <dbReference type="ChEBI" id="CHEBI:30616"/>
    </ligand>
</feature>
<evidence type="ECO:0000256" key="13">
    <source>
        <dbReference type="RuleBase" id="RU000304"/>
    </source>
</evidence>
<dbReference type="SMART" id="SM00220">
    <property type="entry name" value="S_TKc"/>
    <property type="match status" value="1"/>
</dbReference>
<dbReference type="GO" id="GO:0004674">
    <property type="term" value="F:protein serine/threonine kinase activity"/>
    <property type="evidence" value="ECO:0007669"/>
    <property type="project" value="UniProtKB-KW"/>
</dbReference>
<dbReference type="InterPro" id="IPR017441">
    <property type="entry name" value="Protein_kinase_ATP_BS"/>
</dbReference>
<evidence type="ECO:0000256" key="3">
    <source>
        <dbReference type="ARBA" id="ARBA00012513"/>
    </source>
</evidence>
<keyword evidence="4 13" id="KW-0723">Serine/threonine-protein kinase</keyword>
<evidence type="ECO:0000256" key="11">
    <source>
        <dbReference type="ARBA" id="ARBA00058225"/>
    </source>
</evidence>
<dbReference type="FunFam" id="3.30.310.80:FF:000015">
    <property type="entry name" value="Non-specific serine/threonine protein kinase"/>
    <property type="match status" value="1"/>
</dbReference>
<dbReference type="PROSITE" id="PS00107">
    <property type="entry name" value="PROTEIN_KINASE_ATP"/>
    <property type="match status" value="1"/>
</dbReference>
<keyword evidence="6 12" id="KW-0547">Nucleotide-binding</keyword>